<evidence type="ECO:0000256" key="11">
    <source>
        <dbReference type="ARBA" id="ARBA00048701"/>
    </source>
</evidence>
<comment type="catalytic activity">
    <reaction evidence="15">
        <text>13-(9Z-hexadecenoyloxy)-octadecanoate + H2O = 13-hydroxy-octadecanoate + (9Z)-hexadecenoate + H(+)</text>
        <dbReference type="Rhea" id="RHEA:52076"/>
        <dbReference type="ChEBI" id="CHEBI:15377"/>
        <dbReference type="ChEBI" id="CHEBI:15378"/>
        <dbReference type="ChEBI" id="CHEBI:32372"/>
        <dbReference type="ChEBI" id="CHEBI:136304"/>
        <dbReference type="ChEBI" id="CHEBI:136315"/>
    </reaction>
    <physiologicalReaction direction="left-to-right" evidence="15">
        <dbReference type="Rhea" id="RHEA:52077"/>
    </physiologicalReaction>
</comment>
<evidence type="ECO:0000256" key="5">
    <source>
        <dbReference type="ARBA" id="ARBA00022989"/>
    </source>
</evidence>
<feature type="transmembrane region" description="Helical" evidence="17">
    <location>
        <begin position="114"/>
        <end position="136"/>
    </location>
</feature>
<comment type="subcellular location">
    <subcellularLocation>
        <location evidence="2">Endomembrane system</location>
        <topology evidence="2">Multi-pass membrane protein</topology>
    </subcellularLocation>
</comment>
<evidence type="ECO:0000313" key="19">
    <source>
        <dbReference type="WBParaSite" id="PTRK_0000258700.1"/>
    </source>
</evidence>
<dbReference type="AlphaFoldDB" id="A0A0N4Z644"/>
<feature type="transmembrane region" description="Helical" evidence="17">
    <location>
        <begin position="74"/>
        <end position="94"/>
    </location>
</feature>
<dbReference type="Proteomes" id="UP000038045">
    <property type="component" value="Unplaced"/>
</dbReference>
<comment type="catalytic activity">
    <reaction evidence="10">
        <text>12-octadecanoyloxy-octadecanoate + H2O = 12-hydroxyoctadecanoate + octadecanoate + H(+)</text>
        <dbReference type="Rhea" id="RHEA:52080"/>
        <dbReference type="ChEBI" id="CHEBI:15377"/>
        <dbReference type="ChEBI" id="CHEBI:15378"/>
        <dbReference type="ChEBI" id="CHEBI:25629"/>
        <dbReference type="ChEBI" id="CHEBI:84201"/>
        <dbReference type="ChEBI" id="CHEBI:136330"/>
    </reaction>
    <physiologicalReaction direction="left-to-right" evidence="10">
        <dbReference type="Rhea" id="RHEA:52081"/>
    </physiologicalReaction>
</comment>
<sequence length="250" mass="28977">MLRFIIHLALAGWYGYILYFDSELTKDFMPIKNNYFSKFIWLTHINLCMQFLYHSFATAMSTLPSLRHSCRKKFDFFATALIFPVAATIVFLFWGLTFIDPGALADPQAQKILAIAFFNHSIHTLPLPAMLIDFILWKHNRPNKSKTLKLLFVFSLLYIIEIFYVNSVSGIWPYPILGELSPPLRILFILVCMFVLFLAFLVGDLFNYMIGGVKEYDAIYNTHQQPPQNNFPNYGTLINPPEEGYRVVYA</sequence>
<dbReference type="WBParaSite" id="PTRK_0000258700.1">
    <property type="protein sequence ID" value="PTRK_0000258700.1"/>
    <property type="gene ID" value="PTRK_0000258700"/>
</dbReference>
<comment type="catalytic activity">
    <reaction evidence="11">
        <text>12-(9Z-octadecenoyloxy)-octadecanoate + H2O = 12-hydroxyoctadecanoate + (9Z)-octadecenoate + H(+)</text>
        <dbReference type="Rhea" id="RHEA:52060"/>
        <dbReference type="ChEBI" id="CHEBI:15377"/>
        <dbReference type="ChEBI" id="CHEBI:15378"/>
        <dbReference type="ChEBI" id="CHEBI:30823"/>
        <dbReference type="ChEBI" id="CHEBI:84201"/>
        <dbReference type="ChEBI" id="CHEBI:136302"/>
    </reaction>
    <physiologicalReaction direction="left-to-right" evidence="11">
        <dbReference type="Rhea" id="RHEA:52061"/>
    </physiologicalReaction>
</comment>
<evidence type="ECO:0000256" key="14">
    <source>
        <dbReference type="ARBA" id="ARBA00049296"/>
    </source>
</evidence>
<comment type="catalytic activity">
    <reaction evidence="16">
        <text>12-(9Z-hexadecenoyloxy)-octadecanoate + H2O = 12-hydroxyoctadecanoate + (9Z)-hexadecenoate + H(+)</text>
        <dbReference type="Rhea" id="RHEA:52072"/>
        <dbReference type="ChEBI" id="CHEBI:15377"/>
        <dbReference type="ChEBI" id="CHEBI:15378"/>
        <dbReference type="ChEBI" id="CHEBI:32372"/>
        <dbReference type="ChEBI" id="CHEBI:84201"/>
        <dbReference type="ChEBI" id="CHEBI:136312"/>
    </reaction>
    <physiologicalReaction direction="left-to-right" evidence="16">
        <dbReference type="Rhea" id="RHEA:52073"/>
    </physiologicalReaction>
</comment>
<comment type="catalytic activity">
    <reaction evidence="13">
        <text>9-octadecanoyloxy-octadecanoate + H2O = 9-hydroxy-octadecanoate + octadecanoate + H(+)</text>
        <dbReference type="Rhea" id="RHEA:52096"/>
        <dbReference type="ChEBI" id="CHEBI:15377"/>
        <dbReference type="ChEBI" id="CHEBI:15378"/>
        <dbReference type="ChEBI" id="CHEBI:25629"/>
        <dbReference type="ChEBI" id="CHEBI:136286"/>
        <dbReference type="ChEBI" id="CHEBI:136373"/>
    </reaction>
    <physiologicalReaction direction="left-to-right" evidence="13">
        <dbReference type="Rhea" id="RHEA:52097"/>
    </physiologicalReaction>
</comment>
<name>A0A0N4Z644_PARTI</name>
<keyword evidence="6 17" id="KW-0472">Membrane</keyword>
<dbReference type="GO" id="GO:0012505">
    <property type="term" value="C:endomembrane system"/>
    <property type="evidence" value="ECO:0007669"/>
    <property type="project" value="UniProtKB-SubCell"/>
</dbReference>
<dbReference type="PANTHER" id="PTHR10989">
    <property type="entry name" value="ANDROGEN-INDUCED PROTEIN 1-RELATED"/>
    <property type="match status" value="1"/>
</dbReference>
<dbReference type="STRING" id="131310.A0A0N4Z644"/>
<comment type="similarity">
    <text evidence="3">Belongs to the AIG1 family.</text>
</comment>
<evidence type="ECO:0000256" key="10">
    <source>
        <dbReference type="ARBA" id="ARBA00048680"/>
    </source>
</evidence>
<dbReference type="InterPro" id="IPR006838">
    <property type="entry name" value="ADTRP_AIG1"/>
</dbReference>
<comment type="catalytic activity">
    <reaction evidence="7">
        <text>12-hexadecanoyloxy-octadecanoate + H2O = 12-hydroxyoctadecanoate + hexadecanoate + H(+)</text>
        <dbReference type="Rhea" id="RHEA:52056"/>
        <dbReference type="ChEBI" id="CHEBI:7896"/>
        <dbReference type="ChEBI" id="CHEBI:15377"/>
        <dbReference type="ChEBI" id="CHEBI:15378"/>
        <dbReference type="ChEBI" id="CHEBI:83677"/>
        <dbReference type="ChEBI" id="CHEBI:84201"/>
    </reaction>
    <physiologicalReaction direction="left-to-right" evidence="7">
        <dbReference type="Rhea" id="RHEA:52057"/>
    </physiologicalReaction>
</comment>
<evidence type="ECO:0000256" key="3">
    <source>
        <dbReference type="ARBA" id="ARBA00009300"/>
    </source>
</evidence>
<organism evidence="18 19">
    <name type="scientific">Parastrongyloides trichosuri</name>
    <name type="common">Possum-specific nematode worm</name>
    <dbReference type="NCBI Taxonomy" id="131310"/>
    <lineage>
        <taxon>Eukaryota</taxon>
        <taxon>Metazoa</taxon>
        <taxon>Ecdysozoa</taxon>
        <taxon>Nematoda</taxon>
        <taxon>Chromadorea</taxon>
        <taxon>Rhabditida</taxon>
        <taxon>Tylenchina</taxon>
        <taxon>Panagrolaimomorpha</taxon>
        <taxon>Strongyloidoidea</taxon>
        <taxon>Strongyloididae</taxon>
        <taxon>Parastrongyloides</taxon>
    </lineage>
</organism>
<evidence type="ECO:0000256" key="4">
    <source>
        <dbReference type="ARBA" id="ARBA00022692"/>
    </source>
</evidence>
<evidence type="ECO:0000256" key="8">
    <source>
        <dbReference type="ARBA" id="ARBA00047427"/>
    </source>
</evidence>
<evidence type="ECO:0000256" key="17">
    <source>
        <dbReference type="SAM" id="Phobius"/>
    </source>
</evidence>
<keyword evidence="5 17" id="KW-1133">Transmembrane helix</keyword>
<protein>
    <submittedName>
        <fullName evidence="19">Androgen-dependent TFPI-regulating protein-like</fullName>
    </submittedName>
</protein>
<dbReference type="Pfam" id="PF04750">
    <property type="entry name" value="Far-17a_AIG1"/>
    <property type="match status" value="1"/>
</dbReference>
<comment type="catalytic activity">
    <reaction evidence="14">
        <text>13-(9Z-octadecenoyloxy)-octadecanoate + H2O = 13-hydroxy-octadecanoate + (9Z)-octadecenoate + H(+)</text>
        <dbReference type="Rhea" id="RHEA:52064"/>
        <dbReference type="ChEBI" id="CHEBI:15377"/>
        <dbReference type="ChEBI" id="CHEBI:15378"/>
        <dbReference type="ChEBI" id="CHEBI:30823"/>
        <dbReference type="ChEBI" id="CHEBI:136303"/>
        <dbReference type="ChEBI" id="CHEBI:136304"/>
    </reaction>
    <physiologicalReaction direction="left-to-right" evidence="14">
        <dbReference type="Rhea" id="RHEA:52065"/>
    </physiologicalReaction>
</comment>
<evidence type="ECO:0000256" key="2">
    <source>
        <dbReference type="ARBA" id="ARBA00004127"/>
    </source>
</evidence>
<evidence type="ECO:0000256" key="1">
    <source>
        <dbReference type="ARBA" id="ARBA00000923"/>
    </source>
</evidence>
<comment type="catalytic activity">
    <reaction evidence="1">
        <text>9-(9Z-hexadecenoyloxy)-octadecanoate + H2O = (9Z)-hexadecenoate + 9-hydroxy-octadecanoate + H(+)</text>
        <dbReference type="Rhea" id="RHEA:52068"/>
        <dbReference type="ChEBI" id="CHEBI:15377"/>
        <dbReference type="ChEBI" id="CHEBI:15378"/>
        <dbReference type="ChEBI" id="CHEBI:32372"/>
        <dbReference type="ChEBI" id="CHEBI:136286"/>
        <dbReference type="ChEBI" id="CHEBI:136309"/>
    </reaction>
    <physiologicalReaction direction="left-to-right" evidence="1">
        <dbReference type="Rhea" id="RHEA:52069"/>
    </physiologicalReaction>
</comment>
<dbReference type="GO" id="GO:0016020">
    <property type="term" value="C:membrane"/>
    <property type="evidence" value="ECO:0007669"/>
    <property type="project" value="InterPro"/>
</dbReference>
<evidence type="ECO:0000256" key="7">
    <source>
        <dbReference type="ARBA" id="ARBA00047368"/>
    </source>
</evidence>
<evidence type="ECO:0000313" key="18">
    <source>
        <dbReference type="Proteomes" id="UP000038045"/>
    </source>
</evidence>
<evidence type="ECO:0000256" key="15">
    <source>
        <dbReference type="ARBA" id="ARBA00049322"/>
    </source>
</evidence>
<keyword evidence="18" id="KW-1185">Reference proteome</keyword>
<comment type="catalytic activity">
    <reaction evidence="12">
        <text>9-(9Z-octadecenoyloxy)-octadecanoate + H2O = 9-hydroxy-octadecanoate + (9Z)-octadecenoate + H(+)</text>
        <dbReference type="Rhea" id="RHEA:52048"/>
        <dbReference type="ChEBI" id="CHEBI:15377"/>
        <dbReference type="ChEBI" id="CHEBI:15378"/>
        <dbReference type="ChEBI" id="CHEBI:30823"/>
        <dbReference type="ChEBI" id="CHEBI:136282"/>
        <dbReference type="ChEBI" id="CHEBI:136286"/>
    </reaction>
    <physiologicalReaction direction="left-to-right" evidence="12">
        <dbReference type="Rhea" id="RHEA:52049"/>
    </physiologicalReaction>
</comment>
<comment type="catalytic activity">
    <reaction evidence="9">
        <text>9-hexadecanoyloxy-octadecanoate + H2O = 9-hydroxy-octadecanoate + hexadecanoate + H(+)</text>
        <dbReference type="Rhea" id="RHEA:52052"/>
        <dbReference type="ChEBI" id="CHEBI:7896"/>
        <dbReference type="ChEBI" id="CHEBI:15377"/>
        <dbReference type="ChEBI" id="CHEBI:15378"/>
        <dbReference type="ChEBI" id="CHEBI:83670"/>
        <dbReference type="ChEBI" id="CHEBI:136286"/>
    </reaction>
    <physiologicalReaction direction="left-to-right" evidence="9">
        <dbReference type="Rhea" id="RHEA:52053"/>
    </physiologicalReaction>
</comment>
<evidence type="ECO:0000256" key="9">
    <source>
        <dbReference type="ARBA" id="ARBA00047863"/>
    </source>
</evidence>
<dbReference type="PANTHER" id="PTHR10989:SF16">
    <property type="entry name" value="AT02829P-RELATED"/>
    <property type="match status" value="1"/>
</dbReference>
<evidence type="ECO:0000256" key="6">
    <source>
        <dbReference type="ARBA" id="ARBA00023136"/>
    </source>
</evidence>
<evidence type="ECO:0000256" key="13">
    <source>
        <dbReference type="ARBA" id="ARBA00049221"/>
    </source>
</evidence>
<accession>A0A0N4Z644</accession>
<evidence type="ECO:0000256" key="16">
    <source>
        <dbReference type="ARBA" id="ARBA00049428"/>
    </source>
</evidence>
<feature type="transmembrane region" description="Helical" evidence="17">
    <location>
        <begin position="35"/>
        <end position="53"/>
    </location>
</feature>
<proteinExistence type="inferred from homology"/>
<feature type="transmembrane region" description="Helical" evidence="17">
    <location>
        <begin position="148"/>
        <end position="166"/>
    </location>
</feature>
<evidence type="ECO:0000256" key="12">
    <source>
        <dbReference type="ARBA" id="ARBA00048800"/>
    </source>
</evidence>
<comment type="catalytic activity">
    <reaction evidence="8">
        <text>13-octadecanoyloxy-octadecanoate + H2O = 13-hydroxy-octadecanoate + octadecanoate + H(+)</text>
        <dbReference type="Rhea" id="RHEA:52084"/>
        <dbReference type="ChEBI" id="CHEBI:15377"/>
        <dbReference type="ChEBI" id="CHEBI:15378"/>
        <dbReference type="ChEBI" id="CHEBI:25629"/>
        <dbReference type="ChEBI" id="CHEBI:136304"/>
        <dbReference type="ChEBI" id="CHEBI:136335"/>
    </reaction>
    <physiologicalReaction direction="left-to-right" evidence="8">
        <dbReference type="Rhea" id="RHEA:52085"/>
    </physiologicalReaction>
</comment>
<keyword evidence="4 17" id="KW-0812">Transmembrane</keyword>
<reference evidence="19" key="1">
    <citation type="submission" date="2017-02" db="UniProtKB">
        <authorList>
            <consortium name="WormBaseParasite"/>
        </authorList>
    </citation>
    <scope>IDENTIFICATION</scope>
</reference>
<feature type="transmembrane region" description="Helical" evidence="17">
    <location>
        <begin position="186"/>
        <end position="206"/>
    </location>
</feature>